<feature type="binding site" evidence="6">
    <location>
        <position position="38"/>
    </location>
    <ligand>
        <name>(6S)-NADPHX</name>
        <dbReference type="ChEBI" id="CHEBI:64076"/>
    </ligand>
</feature>
<dbReference type="GO" id="GO:0052855">
    <property type="term" value="F:ADP-dependent NAD(P)H-hydrate dehydratase activity"/>
    <property type="evidence" value="ECO:0007669"/>
    <property type="project" value="UniProtKB-UniRule"/>
</dbReference>
<evidence type="ECO:0000256" key="3">
    <source>
        <dbReference type="ARBA" id="ARBA00022857"/>
    </source>
</evidence>
<feature type="domain" description="YjeF C-terminal" evidence="7">
    <location>
        <begin position="3"/>
        <end position="285"/>
    </location>
</feature>
<evidence type="ECO:0000259" key="7">
    <source>
        <dbReference type="PROSITE" id="PS51383"/>
    </source>
</evidence>
<dbReference type="CDD" id="cd01171">
    <property type="entry name" value="YXKO-related"/>
    <property type="match status" value="1"/>
</dbReference>
<keyword evidence="9" id="KW-1185">Reference proteome</keyword>
<comment type="catalytic activity">
    <reaction evidence="6">
        <text>(6S)-NADPHX + ADP = AMP + phosphate + NADPH + H(+)</text>
        <dbReference type="Rhea" id="RHEA:32235"/>
        <dbReference type="ChEBI" id="CHEBI:15378"/>
        <dbReference type="ChEBI" id="CHEBI:43474"/>
        <dbReference type="ChEBI" id="CHEBI:57783"/>
        <dbReference type="ChEBI" id="CHEBI:64076"/>
        <dbReference type="ChEBI" id="CHEBI:456215"/>
        <dbReference type="ChEBI" id="CHEBI:456216"/>
        <dbReference type="EC" id="4.2.1.136"/>
    </reaction>
</comment>
<comment type="catalytic activity">
    <reaction evidence="6">
        <text>(6S)-NADHX + ADP = AMP + phosphate + NADH + H(+)</text>
        <dbReference type="Rhea" id="RHEA:32223"/>
        <dbReference type="ChEBI" id="CHEBI:15378"/>
        <dbReference type="ChEBI" id="CHEBI:43474"/>
        <dbReference type="ChEBI" id="CHEBI:57945"/>
        <dbReference type="ChEBI" id="CHEBI:64074"/>
        <dbReference type="ChEBI" id="CHEBI:456215"/>
        <dbReference type="ChEBI" id="CHEBI:456216"/>
        <dbReference type="EC" id="4.2.1.136"/>
    </reaction>
</comment>
<dbReference type="OrthoDB" id="9806925at2"/>
<protein>
    <recommendedName>
        <fullName evidence="6">ADP-dependent (S)-NAD(P)H-hydrate dehydratase</fullName>
        <ecNumber evidence="6">4.2.1.136</ecNumber>
    </recommendedName>
    <alternativeName>
        <fullName evidence="6">ADP-dependent NAD(P)HX dehydratase</fullName>
    </alternativeName>
</protein>
<feature type="binding site" evidence="6">
    <location>
        <begin position="196"/>
        <end position="200"/>
    </location>
    <ligand>
        <name>AMP</name>
        <dbReference type="ChEBI" id="CHEBI:456215"/>
    </ligand>
</feature>
<keyword evidence="5 6" id="KW-0456">Lyase</keyword>
<sequence length="287" mass="28785">MLDRDALRAHPLPVHQAGDKSAHGNLLIIAGDRSLGGAALLAARGAMRAGAGKLQVATAASHAPALGIAMPESMCVAIEESADGGFAPGELDRLAELAGKADAVVAGPGMLASDACEKLAAALLTCGAEVALDAGLLRSLPARAADSRRSDKQPILLPHAGEMAALLGCDASDVEADPLGCGRRCAGRYDAVTLVKGASSHVVAPDGGAWLYEGGAPGLGVSGSGDTLAGIVAGLLARGAEPLTALLWSVWLHGKAGRRLSDRVGPVGFLAREIVDEVPSLLREAAV</sequence>
<dbReference type="AlphaFoldDB" id="A0A3R9WSM4"/>
<evidence type="ECO:0000256" key="5">
    <source>
        <dbReference type="ARBA" id="ARBA00023239"/>
    </source>
</evidence>
<keyword evidence="2 6" id="KW-0067">ATP-binding</keyword>
<dbReference type="InterPro" id="IPR000631">
    <property type="entry name" value="CARKD"/>
</dbReference>
<evidence type="ECO:0000313" key="9">
    <source>
        <dbReference type="Proteomes" id="UP000274661"/>
    </source>
</evidence>
<dbReference type="EMBL" id="RWJF01000001">
    <property type="protein sequence ID" value="RST32319.1"/>
    <property type="molecule type" value="Genomic_DNA"/>
</dbReference>
<gene>
    <name evidence="6" type="primary">nnrD</name>
    <name evidence="8" type="ORF">HMF7854_15050</name>
</gene>
<dbReference type="SUPFAM" id="SSF53613">
    <property type="entry name" value="Ribokinase-like"/>
    <property type="match status" value="1"/>
</dbReference>
<evidence type="ECO:0000313" key="8">
    <source>
        <dbReference type="EMBL" id="RST32319.1"/>
    </source>
</evidence>
<dbReference type="NCBIfam" id="TIGR00196">
    <property type="entry name" value="yjeF_cterm"/>
    <property type="match status" value="1"/>
</dbReference>
<dbReference type="InterPro" id="IPR029056">
    <property type="entry name" value="Ribokinase-like"/>
</dbReference>
<feature type="binding site" evidence="6">
    <location>
        <position position="226"/>
    </location>
    <ligand>
        <name>(6S)-NADPHX</name>
        <dbReference type="ChEBI" id="CHEBI:64076"/>
    </ligand>
</feature>
<comment type="subunit">
    <text evidence="6">Homotetramer.</text>
</comment>
<evidence type="ECO:0000256" key="4">
    <source>
        <dbReference type="ARBA" id="ARBA00023027"/>
    </source>
</evidence>
<evidence type="ECO:0000256" key="2">
    <source>
        <dbReference type="ARBA" id="ARBA00022840"/>
    </source>
</evidence>
<dbReference type="GO" id="GO:0046496">
    <property type="term" value="P:nicotinamide nucleotide metabolic process"/>
    <property type="evidence" value="ECO:0007669"/>
    <property type="project" value="UniProtKB-UniRule"/>
</dbReference>
<dbReference type="PROSITE" id="PS51383">
    <property type="entry name" value="YJEF_C_3"/>
    <property type="match status" value="1"/>
</dbReference>
<dbReference type="Pfam" id="PF01256">
    <property type="entry name" value="Carb_kinase"/>
    <property type="match status" value="1"/>
</dbReference>
<proteinExistence type="inferred from homology"/>
<keyword evidence="4 6" id="KW-0520">NAD</keyword>
<comment type="function">
    <text evidence="6">Catalyzes the dehydration of the S-form of NAD(P)HX at the expense of ADP, which is converted to AMP. Together with NAD(P)HX epimerase, which catalyzes the epimerization of the S- and R-forms, the enzyme allows the repair of both epimers of NAD(P)HX, a damaged form of NAD(P)H that is a result of enzymatic or heat-dependent hydration.</text>
</comment>
<comment type="similarity">
    <text evidence="6">Belongs to the NnrD/CARKD family.</text>
</comment>
<dbReference type="GO" id="GO:0110051">
    <property type="term" value="P:metabolite repair"/>
    <property type="evidence" value="ECO:0007669"/>
    <property type="project" value="TreeGrafter"/>
</dbReference>
<keyword evidence="3 6" id="KW-0521">NADP</keyword>
<name>A0A3R9WSM4_9SPHN</name>
<evidence type="ECO:0000256" key="6">
    <source>
        <dbReference type="HAMAP-Rule" id="MF_01965"/>
    </source>
</evidence>
<feature type="binding site" evidence="6">
    <location>
        <position position="109"/>
    </location>
    <ligand>
        <name>(6S)-NADPHX</name>
        <dbReference type="ChEBI" id="CHEBI:64076"/>
    </ligand>
</feature>
<dbReference type="HAMAP" id="MF_01965">
    <property type="entry name" value="NADHX_dehydratase"/>
    <property type="match status" value="1"/>
</dbReference>
<dbReference type="PANTHER" id="PTHR12592">
    <property type="entry name" value="ATP-DEPENDENT (S)-NAD(P)H-HYDRATE DEHYDRATASE FAMILY MEMBER"/>
    <property type="match status" value="1"/>
</dbReference>
<dbReference type="GO" id="GO:0005524">
    <property type="term" value="F:ATP binding"/>
    <property type="evidence" value="ECO:0007669"/>
    <property type="project" value="UniProtKB-KW"/>
</dbReference>
<accession>A0A3R9WSM4</accession>
<dbReference type="Proteomes" id="UP000274661">
    <property type="component" value="Unassembled WGS sequence"/>
</dbReference>
<comment type="cofactor">
    <cofactor evidence="6">
        <name>Mg(2+)</name>
        <dbReference type="ChEBI" id="CHEBI:18420"/>
    </cofactor>
</comment>
<dbReference type="PANTHER" id="PTHR12592:SF0">
    <property type="entry name" value="ATP-DEPENDENT (S)-NAD(P)H-HYDRATE DEHYDRATASE"/>
    <property type="match status" value="1"/>
</dbReference>
<organism evidence="8 9">
    <name type="scientific">Sphingomonas ginkgonis</name>
    <dbReference type="NCBI Taxonomy" id="2315330"/>
    <lineage>
        <taxon>Bacteria</taxon>
        <taxon>Pseudomonadati</taxon>
        <taxon>Pseudomonadota</taxon>
        <taxon>Alphaproteobacteria</taxon>
        <taxon>Sphingomonadales</taxon>
        <taxon>Sphingomonadaceae</taxon>
        <taxon>Sphingomonas</taxon>
    </lineage>
</organism>
<evidence type="ECO:0000256" key="1">
    <source>
        <dbReference type="ARBA" id="ARBA00022741"/>
    </source>
</evidence>
<reference evidence="8 9" key="1">
    <citation type="submission" date="2018-12" db="EMBL/GenBank/DDBJ databases">
        <title>Sphingomonas sp. HMF7854 Genome sequencing and assembly.</title>
        <authorList>
            <person name="Cha I."/>
            <person name="Kang H."/>
            <person name="Kim H."/>
            <person name="Kang J."/>
            <person name="Joh K."/>
        </authorList>
    </citation>
    <scope>NUCLEOTIDE SEQUENCE [LARGE SCALE GENOMIC DNA]</scope>
    <source>
        <strain evidence="8 9">HMF7854</strain>
    </source>
</reference>
<feature type="binding site" evidence="6">
    <location>
        <position position="159"/>
    </location>
    <ligand>
        <name>(6S)-NADPHX</name>
        <dbReference type="ChEBI" id="CHEBI:64076"/>
    </ligand>
</feature>
<comment type="caution">
    <text evidence="8">The sequence shown here is derived from an EMBL/GenBank/DDBJ whole genome shotgun (WGS) entry which is preliminary data.</text>
</comment>
<dbReference type="EC" id="4.2.1.136" evidence="6"/>
<dbReference type="Gene3D" id="3.40.1190.20">
    <property type="match status" value="1"/>
</dbReference>
<dbReference type="GO" id="GO:0052856">
    <property type="term" value="F:NAD(P)HX epimerase activity"/>
    <property type="evidence" value="ECO:0007669"/>
    <property type="project" value="TreeGrafter"/>
</dbReference>
<feature type="binding site" evidence="6">
    <location>
        <position position="225"/>
    </location>
    <ligand>
        <name>AMP</name>
        <dbReference type="ChEBI" id="CHEBI:456215"/>
    </ligand>
</feature>
<keyword evidence="1 6" id="KW-0547">Nucleotide-binding</keyword>